<dbReference type="AlphaFoldDB" id="A0AAD5T885"/>
<dbReference type="GO" id="GO:0000329">
    <property type="term" value="C:fungal-type vacuole membrane"/>
    <property type="evidence" value="ECO:0007669"/>
    <property type="project" value="TreeGrafter"/>
</dbReference>
<protein>
    <recommendedName>
        <fullName evidence="2 11">Alkaline phosphatase</fullName>
        <ecNumber evidence="2 11">3.1.3.1</ecNumber>
    </recommendedName>
</protein>
<evidence type="ECO:0000313" key="13">
    <source>
        <dbReference type="EMBL" id="KAJ3134096.1"/>
    </source>
</evidence>
<evidence type="ECO:0000256" key="5">
    <source>
        <dbReference type="ARBA" id="ARBA00022801"/>
    </source>
</evidence>
<organism evidence="13 14">
    <name type="scientific">Physocladia obscura</name>
    <dbReference type="NCBI Taxonomy" id="109957"/>
    <lineage>
        <taxon>Eukaryota</taxon>
        <taxon>Fungi</taxon>
        <taxon>Fungi incertae sedis</taxon>
        <taxon>Chytridiomycota</taxon>
        <taxon>Chytridiomycota incertae sedis</taxon>
        <taxon>Chytridiomycetes</taxon>
        <taxon>Chytridiales</taxon>
        <taxon>Chytriomycetaceae</taxon>
        <taxon>Physocladia</taxon>
    </lineage>
</organism>
<keyword evidence="7 9" id="KW-0460">Magnesium</keyword>
<dbReference type="SUPFAM" id="SSF53649">
    <property type="entry name" value="Alkaline phosphatase-like"/>
    <property type="match status" value="1"/>
</dbReference>
<evidence type="ECO:0000256" key="11">
    <source>
        <dbReference type="RuleBase" id="RU003947"/>
    </source>
</evidence>
<evidence type="ECO:0000313" key="14">
    <source>
        <dbReference type="Proteomes" id="UP001211907"/>
    </source>
</evidence>
<keyword evidence="3" id="KW-0597">Phosphoprotein</keyword>
<feature type="binding site" evidence="9">
    <location>
        <position position="71"/>
    </location>
    <ligand>
        <name>Zn(2+)</name>
        <dbReference type="ChEBI" id="CHEBI:29105"/>
        <label>2</label>
    </ligand>
</feature>
<keyword evidence="5 11" id="KW-0378">Hydrolase</keyword>
<evidence type="ECO:0000256" key="7">
    <source>
        <dbReference type="ARBA" id="ARBA00022842"/>
    </source>
</evidence>
<evidence type="ECO:0000256" key="2">
    <source>
        <dbReference type="ARBA" id="ARBA00012647"/>
    </source>
</evidence>
<dbReference type="PANTHER" id="PTHR11596:SF5">
    <property type="entry name" value="ALKALINE PHOSPHATASE"/>
    <property type="match status" value="1"/>
</dbReference>
<dbReference type="Gene3D" id="3.40.720.10">
    <property type="entry name" value="Alkaline Phosphatase, subunit A"/>
    <property type="match status" value="1"/>
</dbReference>
<feature type="binding site" evidence="9">
    <location>
        <position position="318"/>
    </location>
    <ligand>
        <name>Zn(2+)</name>
        <dbReference type="ChEBI" id="CHEBI:29105"/>
        <label>2</label>
    </ligand>
</feature>
<dbReference type="InterPro" id="IPR017850">
    <property type="entry name" value="Alkaline_phosphatase_core_sf"/>
</dbReference>
<evidence type="ECO:0000256" key="4">
    <source>
        <dbReference type="ARBA" id="ARBA00022723"/>
    </source>
</evidence>
<evidence type="ECO:0000256" key="6">
    <source>
        <dbReference type="ARBA" id="ARBA00022833"/>
    </source>
</evidence>
<proteinExistence type="inferred from homology"/>
<comment type="catalytic activity">
    <reaction evidence="11">
        <text>a phosphate monoester + H2O = an alcohol + phosphate</text>
        <dbReference type="Rhea" id="RHEA:15017"/>
        <dbReference type="ChEBI" id="CHEBI:15377"/>
        <dbReference type="ChEBI" id="CHEBI:30879"/>
        <dbReference type="ChEBI" id="CHEBI:43474"/>
        <dbReference type="ChEBI" id="CHEBI:67140"/>
        <dbReference type="EC" id="3.1.3.1"/>
    </reaction>
</comment>
<dbReference type="InterPro" id="IPR018299">
    <property type="entry name" value="Alkaline_phosphatase_AS"/>
</dbReference>
<feature type="transmembrane region" description="Helical" evidence="12">
    <location>
        <begin position="34"/>
        <end position="55"/>
    </location>
</feature>
<name>A0AAD5T885_9FUNG</name>
<feature type="active site" description="Phosphoserine intermediate" evidence="8">
    <location>
        <position position="119"/>
    </location>
</feature>
<feature type="binding site" evidence="9">
    <location>
        <position position="469"/>
    </location>
    <ligand>
        <name>Zn(2+)</name>
        <dbReference type="ChEBI" id="CHEBI:29105"/>
        <label>2</label>
    </ligand>
</feature>
<dbReference type="PRINTS" id="PR00113">
    <property type="entry name" value="ALKPHPHTASE"/>
</dbReference>
<feature type="binding site" evidence="9">
    <location>
        <position position="360"/>
    </location>
    <ligand>
        <name>Zn(2+)</name>
        <dbReference type="ChEBI" id="CHEBI:29105"/>
        <label>2</label>
    </ligand>
</feature>
<evidence type="ECO:0000256" key="9">
    <source>
        <dbReference type="PIRSR" id="PIRSR601952-2"/>
    </source>
</evidence>
<reference evidence="13" key="1">
    <citation type="submission" date="2020-05" db="EMBL/GenBank/DDBJ databases">
        <title>Phylogenomic resolution of chytrid fungi.</title>
        <authorList>
            <person name="Stajich J.E."/>
            <person name="Amses K."/>
            <person name="Simmons R."/>
            <person name="Seto K."/>
            <person name="Myers J."/>
            <person name="Bonds A."/>
            <person name="Quandt C.A."/>
            <person name="Barry K."/>
            <person name="Liu P."/>
            <person name="Grigoriev I."/>
            <person name="Longcore J.E."/>
            <person name="James T.Y."/>
        </authorList>
    </citation>
    <scope>NUCLEOTIDE SEQUENCE</scope>
    <source>
        <strain evidence="13">JEL0513</strain>
    </source>
</reference>
<dbReference type="GO" id="GO:0046872">
    <property type="term" value="F:metal ion binding"/>
    <property type="evidence" value="ECO:0007669"/>
    <property type="project" value="UniProtKB-KW"/>
</dbReference>
<keyword evidence="12" id="KW-0812">Transmembrane</keyword>
<evidence type="ECO:0000256" key="10">
    <source>
        <dbReference type="RuleBase" id="RU003946"/>
    </source>
</evidence>
<dbReference type="PANTHER" id="PTHR11596">
    <property type="entry name" value="ALKALINE PHOSPHATASE"/>
    <property type="match status" value="1"/>
</dbReference>
<comment type="cofactor">
    <cofactor evidence="9">
        <name>Zn(2+)</name>
        <dbReference type="ChEBI" id="CHEBI:29105"/>
    </cofactor>
    <text evidence="9">Binds 2 Zn(2+) ions.</text>
</comment>
<comment type="cofactor">
    <cofactor evidence="9">
        <name>Mg(2+)</name>
        <dbReference type="ChEBI" id="CHEBI:18420"/>
    </cofactor>
    <text evidence="9">Binds 1 Mg(2+) ion.</text>
</comment>
<keyword evidence="6 9" id="KW-0862">Zinc</keyword>
<dbReference type="EC" id="3.1.3.1" evidence="2 11"/>
<comment type="similarity">
    <text evidence="1 10">Belongs to the alkaline phosphatase family.</text>
</comment>
<comment type="caution">
    <text evidence="13">The sequence shown here is derived from an EMBL/GenBank/DDBJ whole genome shotgun (WGS) entry which is preliminary data.</text>
</comment>
<sequence length="555" mass="60236">MSSTALLGNNQNDEDYSYGAFVAKQLGLNRKGGLLRFFATTSGVAALLLFVYAVVEYVTPVPLNVIMLVSDGFGPASETLGRNFLQHIENLPPSAVLPLDTILVGSSRTRSSDSFVTDSAAGATAFSCALKSYNGAIGVDPDMNPCGTVLEAAKLRGYMTGIVATSRITHATPASFSSHVIDRDMENEIAVQQIGNYSLGRMIDVAFAGGSCQFQPKSAGSGVSCRSDELDLFSWGAEKIGWNYVKNVAEFRSIDVKSPRLPLMGLFTPDHLSYEIDRDPTREPSLKEMAIKALNILSTATKKSRMGFFIMIEGSRIDMAAHVNDPAAHVREILAYNEAIEAIIEWVDNHSNTIMVSTSDHETGGLSVAHQLGDGYPVYEWFPSILVPVQNSTEILGKYLSTYPIDSSQPSYATFITDTLLPLWLGITDATPSEIAFLQIPKLAAGIYQNYLAEMVSDRAGLGWTTHGHSAVDVNLYAHGHRANELRGNHENTDIGKFLESALGVDLKSVTAKLTTNKSWWNELTIKGKILKADKAGNAAKSEFDLMHFHGNIGH</sequence>
<accession>A0AAD5T885</accession>
<dbReference type="SMART" id="SM00098">
    <property type="entry name" value="alkPPc"/>
    <property type="match status" value="1"/>
</dbReference>
<dbReference type="PROSITE" id="PS00123">
    <property type="entry name" value="ALKALINE_PHOSPHATASE"/>
    <property type="match status" value="1"/>
</dbReference>
<dbReference type="EMBL" id="JADGJH010000199">
    <property type="protein sequence ID" value="KAJ3134096.1"/>
    <property type="molecule type" value="Genomic_DNA"/>
</dbReference>
<keyword evidence="14" id="KW-1185">Reference proteome</keyword>
<dbReference type="Proteomes" id="UP001211907">
    <property type="component" value="Unassembled WGS sequence"/>
</dbReference>
<keyword evidence="12" id="KW-0472">Membrane</keyword>
<evidence type="ECO:0000256" key="12">
    <source>
        <dbReference type="SAM" id="Phobius"/>
    </source>
</evidence>
<dbReference type="GO" id="GO:0004035">
    <property type="term" value="F:alkaline phosphatase activity"/>
    <property type="evidence" value="ECO:0007669"/>
    <property type="project" value="UniProtKB-EC"/>
</dbReference>
<feature type="binding site" evidence="9">
    <location>
        <position position="71"/>
    </location>
    <ligand>
        <name>Mg(2+)</name>
        <dbReference type="ChEBI" id="CHEBI:18420"/>
    </ligand>
</feature>
<feature type="binding site" evidence="9">
    <location>
        <position position="313"/>
    </location>
    <ligand>
        <name>Mg(2+)</name>
        <dbReference type="ChEBI" id="CHEBI:18420"/>
    </ligand>
</feature>
<feature type="binding site" evidence="9">
    <location>
        <position position="172"/>
    </location>
    <ligand>
        <name>Mg(2+)</name>
        <dbReference type="ChEBI" id="CHEBI:18420"/>
    </ligand>
</feature>
<keyword evidence="4 9" id="KW-0479">Metal-binding</keyword>
<dbReference type="Gene3D" id="1.10.60.40">
    <property type="match status" value="1"/>
</dbReference>
<dbReference type="CDD" id="cd16012">
    <property type="entry name" value="ALP"/>
    <property type="match status" value="1"/>
</dbReference>
<keyword evidence="12" id="KW-1133">Transmembrane helix</keyword>
<dbReference type="InterPro" id="IPR001952">
    <property type="entry name" value="Alkaline_phosphatase"/>
</dbReference>
<feature type="binding site" evidence="9">
    <location>
        <position position="322"/>
    </location>
    <ligand>
        <name>Zn(2+)</name>
        <dbReference type="ChEBI" id="CHEBI:29105"/>
        <label>2</label>
    </ligand>
</feature>
<dbReference type="Pfam" id="PF00245">
    <property type="entry name" value="Alk_phosphatase"/>
    <property type="match status" value="1"/>
</dbReference>
<evidence type="ECO:0000256" key="3">
    <source>
        <dbReference type="ARBA" id="ARBA00022553"/>
    </source>
</evidence>
<feature type="binding site" evidence="9">
    <location>
        <position position="361"/>
    </location>
    <ligand>
        <name>Zn(2+)</name>
        <dbReference type="ChEBI" id="CHEBI:29105"/>
        <label>2</label>
    </ligand>
</feature>
<feature type="binding site" evidence="9">
    <location>
        <position position="170"/>
    </location>
    <ligand>
        <name>Mg(2+)</name>
        <dbReference type="ChEBI" id="CHEBI:18420"/>
    </ligand>
</feature>
<gene>
    <name evidence="13" type="ORF">HK100_003837</name>
</gene>
<evidence type="ECO:0000256" key="1">
    <source>
        <dbReference type="ARBA" id="ARBA00005984"/>
    </source>
</evidence>
<evidence type="ECO:0000256" key="8">
    <source>
        <dbReference type="PIRSR" id="PIRSR601952-1"/>
    </source>
</evidence>